<sequence length="94" mass="10611">MYRGPSRRLVPLAHVAKAWSMMALHEPWKLPHVVVPHVDSSLSHAAKVKLTRGPLRAVELSKLRESSIELAFLPTQLRYWFTRASTGSEGFHAL</sequence>
<reference evidence="1 2" key="1">
    <citation type="submission" date="2020-09" db="EMBL/GenBank/DDBJ databases">
        <title>De no assembly of potato wild relative species, Solanum commersonii.</title>
        <authorList>
            <person name="Cho K."/>
        </authorList>
    </citation>
    <scope>NUCLEOTIDE SEQUENCE [LARGE SCALE GENOMIC DNA]</scope>
    <source>
        <strain evidence="1">LZ3.2</strain>
        <tissue evidence="1">Leaf</tissue>
    </source>
</reference>
<dbReference type="AlphaFoldDB" id="A0A9J5XTR2"/>
<dbReference type="Proteomes" id="UP000824120">
    <property type="component" value="Chromosome 8"/>
</dbReference>
<accession>A0A9J5XTR2</accession>
<comment type="caution">
    <text evidence="1">The sequence shown here is derived from an EMBL/GenBank/DDBJ whole genome shotgun (WGS) entry which is preliminary data.</text>
</comment>
<proteinExistence type="predicted"/>
<keyword evidence="2" id="KW-1185">Reference proteome</keyword>
<protein>
    <submittedName>
        <fullName evidence="1">Uncharacterized protein</fullName>
    </submittedName>
</protein>
<evidence type="ECO:0000313" key="1">
    <source>
        <dbReference type="EMBL" id="KAG5590967.1"/>
    </source>
</evidence>
<gene>
    <name evidence="1" type="ORF">H5410_041481</name>
</gene>
<name>A0A9J5XTR2_SOLCO</name>
<organism evidence="1 2">
    <name type="scientific">Solanum commersonii</name>
    <name type="common">Commerson's wild potato</name>
    <name type="synonym">Commerson's nightshade</name>
    <dbReference type="NCBI Taxonomy" id="4109"/>
    <lineage>
        <taxon>Eukaryota</taxon>
        <taxon>Viridiplantae</taxon>
        <taxon>Streptophyta</taxon>
        <taxon>Embryophyta</taxon>
        <taxon>Tracheophyta</taxon>
        <taxon>Spermatophyta</taxon>
        <taxon>Magnoliopsida</taxon>
        <taxon>eudicotyledons</taxon>
        <taxon>Gunneridae</taxon>
        <taxon>Pentapetalae</taxon>
        <taxon>asterids</taxon>
        <taxon>lamiids</taxon>
        <taxon>Solanales</taxon>
        <taxon>Solanaceae</taxon>
        <taxon>Solanoideae</taxon>
        <taxon>Solaneae</taxon>
        <taxon>Solanum</taxon>
    </lineage>
</organism>
<evidence type="ECO:0000313" key="2">
    <source>
        <dbReference type="Proteomes" id="UP000824120"/>
    </source>
</evidence>
<dbReference type="EMBL" id="JACXVP010000008">
    <property type="protein sequence ID" value="KAG5590967.1"/>
    <property type="molecule type" value="Genomic_DNA"/>
</dbReference>